<feature type="domain" description="Heterokaryon incompatibility" evidence="1">
    <location>
        <begin position="59"/>
        <end position="204"/>
    </location>
</feature>
<evidence type="ECO:0000313" key="3">
    <source>
        <dbReference type="Proteomes" id="UP001175000"/>
    </source>
</evidence>
<dbReference type="Proteomes" id="UP001175000">
    <property type="component" value="Unassembled WGS sequence"/>
</dbReference>
<protein>
    <submittedName>
        <fullName evidence="2">Heterokaryon incompatibility protein-domain-containing protein</fullName>
    </submittedName>
</protein>
<evidence type="ECO:0000313" key="2">
    <source>
        <dbReference type="EMBL" id="KAK0625804.1"/>
    </source>
</evidence>
<name>A0AA40C5V3_9PEZI</name>
<dbReference type="AlphaFoldDB" id="A0AA40C5V3"/>
<sequence>MERNPLPLSSLEYQLLPEGSDFIRLIRLPPRASSQPSGDDAPVVQCDLIITPRASCPPYTAISYSWGRNETNSILVNDGQFHRVSNTIEQVLRQLQPKGDASSFFWLDQLCINQQDGAEKSEQAQQMRNIYSEAAVVVVWLGPAADGSDTLLKHIQSVVHARRTNNHGAIFLAHYNTQRLLEITRSFRTLCERECWTRLWVMQEYAMGKNLRIACGNFIIQASDLDICMIRPYFTPANSFMEGVLLRRSRYARRQYRPQRLYKVLIATLTMEDDYNQPLTSDPRDRIFSLLYLACDAEDFVSMIDHSNSCDDIYREVALAVLKQGHIGLLSYSQFPKESPNLPSWDPDWRSHIRAPFDRIWQGGFRTFQYLGPKRDLQVSSSDGHTIALTGLIVDKITEFGSAWNPDWLSPLDITQVRRFLDELSNLCVRSRSCSTSEQRETVTACTCIRTPYQTEEDSRGTTLKPIDAVQGLRLLVDAIQDGRGFPSGLADARMATYTTSFSGRLHLLHSRMPFLSESAYVGLGPSNAEHGDMVYMFGGTKVPYAIRPLPDDSGAFSLVSDAYAYGLMHGEITGDDATVRRVETAIIPRYSSG</sequence>
<accession>A0AA40C5V3</accession>
<dbReference type="Pfam" id="PF06985">
    <property type="entry name" value="HET"/>
    <property type="match status" value="1"/>
</dbReference>
<proteinExistence type="predicted"/>
<dbReference type="InterPro" id="IPR010730">
    <property type="entry name" value="HET"/>
</dbReference>
<dbReference type="Pfam" id="PF26639">
    <property type="entry name" value="Het-6_barrel"/>
    <property type="match status" value="1"/>
</dbReference>
<organism evidence="2 3">
    <name type="scientific">Immersiella caudata</name>
    <dbReference type="NCBI Taxonomy" id="314043"/>
    <lineage>
        <taxon>Eukaryota</taxon>
        <taxon>Fungi</taxon>
        <taxon>Dikarya</taxon>
        <taxon>Ascomycota</taxon>
        <taxon>Pezizomycotina</taxon>
        <taxon>Sordariomycetes</taxon>
        <taxon>Sordariomycetidae</taxon>
        <taxon>Sordariales</taxon>
        <taxon>Lasiosphaeriaceae</taxon>
        <taxon>Immersiella</taxon>
    </lineage>
</organism>
<gene>
    <name evidence="2" type="ORF">B0T14DRAFT_471251</name>
</gene>
<reference evidence="2" key="1">
    <citation type="submission" date="2023-06" db="EMBL/GenBank/DDBJ databases">
        <title>Genome-scale phylogeny and comparative genomics of the fungal order Sordariales.</title>
        <authorList>
            <consortium name="Lawrence Berkeley National Laboratory"/>
            <person name="Hensen N."/>
            <person name="Bonometti L."/>
            <person name="Westerberg I."/>
            <person name="Brannstrom I.O."/>
            <person name="Guillou S."/>
            <person name="Cros-Aarteil S."/>
            <person name="Calhoun S."/>
            <person name="Haridas S."/>
            <person name="Kuo A."/>
            <person name="Mondo S."/>
            <person name="Pangilinan J."/>
            <person name="Riley R."/>
            <person name="Labutti K."/>
            <person name="Andreopoulos B."/>
            <person name="Lipzen A."/>
            <person name="Chen C."/>
            <person name="Yanf M."/>
            <person name="Daum C."/>
            <person name="Ng V."/>
            <person name="Clum A."/>
            <person name="Steindorff A."/>
            <person name="Ohm R."/>
            <person name="Martin F."/>
            <person name="Silar P."/>
            <person name="Natvig D."/>
            <person name="Lalanne C."/>
            <person name="Gautier V."/>
            <person name="Ament-Velasquez S.L."/>
            <person name="Kruys A."/>
            <person name="Hutchinson M.I."/>
            <person name="Powell A.J."/>
            <person name="Barry K."/>
            <person name="Miller A.N."/>
            <person name="Grigoriev I.V."/>
            <person name="Debuchy R."/>
            <person name="Gladieux P."/>
            <person name="Thoren M.H."/>
            <person name="Johannesson H."/>
        </authorList>
    </citation>
    <scope>NUCLEOTIDE SEQUENCE</scope>
    <source>
        <strain evidence="2">CBS 606.72</strain>
    </source>
</reference>
<dbReference type="PANTHER" id="PTHR24148">
    <property type="entry name" value="ANKYRIN REPEAT DOMAIN-CONTAINING PROTEIN 39 HOMOLOG-RELATED"/>
    <property type="match status" value="1"/>
</dbReference>
<dbReference type="PANTHER" id="PTHR24148:SF82">
    <property type="entry name" value="HETEROKARYON INCOMPATIBILITY DOMAIN-CONTAINING PROTEIN"/>
    <property type="match status" value="1"/>
</dbReference>
<evidence type="ECO:0000259" key="1">
    <source>
        <dbReference type="Pfam" id="PF06985"/>
    </source>
</evidence>
<dbReference type="InterPro" id="IPR052895">
    <property type="entry name" value="HetReg/Transcr_Mod"/>
</dbReference>
<comment type="caution">
    <text evidence="2">The sequence shown here is derived from an EMBL/GenBank/DDBJ whole genome shotgun (WGS) entry which is preliminary data.</text>
</comment>
<keyword evidence="3" id="KW-1185">Reference proteome</keyword>
<dbReference type="EMBL" id="JAULSU010000002">
    <property type="protein sequence ID" value="KAK0625804.1"/>
    <property type="molecule type" value="Genomic_DNA"/>
</dbReference>